<dbReference type="AlphaFoldDB" id="A0A1I7W905"/>
<keyword evidence="1" id="KW-1185">Reference proteome</keyword>
<protein>
    <submittedName>
        <fullName evidence="2">Uncharacterized protein</fullName>
    </submittedName>
</protein>
<organism evidence="1 2">
    <name type="scientific">Heterorhabditis bacteriophora</name>
    <name type="common">Entomopathogenic nematode worm</name>
    <dbReference type="NCBI Taxonomy" id="37862"/>
    <lineage>
        <taxon>Eukaryota</taxon>
        <taxon>Metazoa</taxon>
        <taxon>Ecdysozoa</taxon>
        <taxon>Nematoda</taxon>
        <taxon>Chromadorea</taxon>
        <taxon>Rhabditida</taxon>
        <taxon>Rhabditina</taxon>
        <taxon>Rhabditomorpha</taxon>
        <taxon>Strongyloidea</taxon>
        <taxon>Heterorhabditidae</taxon>
        <taxon>Heterorhabditis</taxon>
    </lineage>
</organism>
<sequence>MKCFLNVNIIYLLFCKFLKNSNLTMNVHKTISNSLIKSVNATKIKQNLRRLTKEPHLAGSDANKRVAYEIADMWIEAGLEGLLKLFLLFYLSLSVFINSYKLVFN</sequence>
<dbReference type="Gene3D" id="3.40.630.10">
    <property type="entry name" value="Zn peptidases"/>
    <property type="match status" value="1"/>
</dbReference>
<dbReference type="WBParaSite" id="Hba_01135">
    <property type="protein sequence ID" value="Hba_01135"/>
    <property type="gene ID" value="Hba_01135"/>
</dbReference>
<evidence type="ECO:0000313" key="1">
    <source>
        <dbReference type="Proteomes" id="UP000095283"/>
    </source>
</evidence>
<accession>A0A1I7W905</accession>
<dbReference type="SUPFAM" id="SSF53187">
    <property type="entry name" value="Zn-dependent exopeptidases"/>
    <property type="match status" value="1"/>
</dbReference>
<dbReference type="Proteomes" id="UP000095283">
    <property type="component" value="Unplaced"/>
</dbReference>
<name>A0A1I7W905_HETBA</name>
<proteinExistence type="predicted"/>
<reference evidence="2" key="1">
    <citation type="submission" date="2016-11" db="UniProtKB">
        <authorList>
            <consortium name="WormBaseParasite"/>
        </authorList>
    </citation>
    <scope>IDENTIFICATION</scope>
</reference>
<evidence type="ECO:0000313" key="2">
    <source>
        <dbReference type="WBParaSite" id="Hba_01135"/>
    </source>
</evidence>